<gene>
    <name evidence="2" type="ORF">WOSG25_270080</name>
</gene>
<dbReference type="EMBL" id="DF820510">
    <property type="protein sequence ID" value="GAK32062.1"/>
    <property type="molecule type" value="Genomic_DNA"/>
</dbReference>
<dbReference type="Proteomes" id="UP000030643">
    <property type="component" value="Unassembled WGS sequence"/>
</dbReference>
<sequence>MKEINKDEIDITTRLPGLMYLDGTFTNNVQNAFQDKVGVDSSVLTSVAFGRAVFTANFFISLNSYEEQTLAKHEIKNLFGQRSLIRIRTSESPYRCYYVRPGVFTLSSIAPGNNDMQFSIPFDVPSGFAYSLKRSDEITEDEMDFGMNDVVDLGSFKSTANTFTINNLSSIAIDPYFQKHDLNIAINSDGPITITNKTNNTSWSYKSDIAFSDSLLIRGIVTYRNGVVDTMNTDFGFIKLEKGLNEILVTGSNNHSITFSFPFIYL</sequence>
<keyword evidence="3" id="KW-1185">Reference proteome</keyword>
<dbReference type="eggNOG" id="ENOG503408I">
    <property type="taxonomic scope" value="Bacteria"/>
</dbReference>
<feature type="domain" description="Siphovirus-type tail component RIFT-related" evidence="1">
    <location>
        <begin position="27"/>
        <end position="123"/>
    </location>
</feature>
<name>A0A069CXG9_WEIOS</name>
<evidence type="ECO:0000259" key="1">
    <source>
        <dbReference type="Pfam" id="PF05709"/>
    </source>
</evidence>
<dbReference type="AlphaFoldDB" id="A0A069CXG9"/>
<protein>
    <recommendedName>
        <fullName evidence="1">Siphovirus-type tail component RIFT-related domain-containing protein</fullName>
    </recommendedName>
</protein>
<dbReference type="RefSeq" id="WP_190279676.1">
    <property type="nucleotide sequence ID" value="NZ_DF820510.1"/>
</dbReference>
<organism evidence="2 3">
    <name type="scientific">Weissella oryzae (strain DSM 25784 / JCM 18191 / LMG 30913 / SG25)</name>
    <dbReference type="NCBI Taxonomy" id="1329250"/>
    <lineage>
        <taxon>Bacteria</taxon>
        <taxon>Bacillati</taxon>
        <taxon>Bacillota</taxon>
        <taxon>Bacilli</taxon>
        <taxon>Lactobacillales</taxon>
        <taxon>Lactobacillaceae</taxon>
        <taxon>Weissella</taxon>
    </lineage>
</organism>
<evidence type="ECO:0000313" key="2">
    <source>
        <dbReference type="EMBL" id="GAK32062.1"/>
    </source>
</evidence>
<evidence type="ECO:0000313" key="3">
    <source>
        <dbReference type="Proteomes" id="UP000030643"/>
    </source>
</evidence>
<dbReference type="InterPro" id="IPR008841">
    <property type="entry name" value="Siphovirus-type_tail_N"/>
</dbReference>
<dbReference type="Pfam" id="PF05709">
    <property type="entry name" value="Sipho_tail"/>
    <property type="match status" value="1"/>
</dbReference>
<proteinExistence type="predicted"/>
<reference evidence="3" key="1">
    <citation type="journal article" date="2014" name="Genome Announc.">
        <title>Draft genome sequence of Weissella oryzae SG25T, isolated from fermented rice grains.</title>
        <authorList>
            <person name="Tanizawa Y."/>
            <person name="Fujisawa T."/>
            <person name="Mochizuki T."/>
            <person name="Kaminuma E."/>
            <person name="Suzuki Y."/>
            <person name="Nakamura Y."/>
            <person name="Tohno M."/>
        </authorList>
    </citation>
    <scope>NUCLEOTIDE SEQUENCE [LARGE SCALE GENOMIC DNA]</scope>
    <source>
        <strain evidence="3">DSM 25784 / JCM 18191 / LMG 30913 / SG25</strain>
    </source>
</reference>
<dbReference type="STRING" id="1329250.WOSG25_270080"/>
<accession>A0A069CXG9</accession>